<dbReference type="AlphaFoldDB" id="A0AAU7PJD7"/>
<protein>
    <submittedName>
        <fullName evidence="1">Uncharacterized protein</fullName>
    </submittedName>
</protein>
<accession>A0AAU7PJD7</accession>
<proteinExistence type="predicted"/>
<organism evidence="1">
    <name type="scientific">Lacrimispora sp. BS-2</name>
    <dbReference type="NCBI Taxonomy" id="3151850"/>
    <lineage>
        <taxon>Bacteria</taxon>
        <taxon>Bacillati</taxon>
        <taxon>Bacillota</taxon>
        <taxon>Clostridia</taxon>
        <taxon>Lachnospirales</taxon>
        <taxon>Lachnospiraceae</taxon>
        <taxon>Lacrimispora</taxon>
    </lineage>
</organism>
<sequence length="84" mass="10310">MNEEEFYTFRTEIRKNLGRIFFFPENTNIYVDSIIQLIEKNEEVFQVYIKNCTKNEKTILTKVLNYLKETKKNKYIENLFEENL</sequence>
<name>A0AAU7PJD7_9FIRM</name>
<reference evidence="1" key="1">
    <citation type="submission" date="2024-06" db="EMBL/GenBank/DDBJ databases">
        <title>Lacrimispora cavernae sp. nov., a novel anaerobe isolated from bat guano pile inside a cave.</title>
        <authorList>
            <person name="Miller S.L."/>
            <person name="Lu N."/>
            <person name="King J."/>
            <person name="Sankaranarayanan K."/>
            <person name="Lawson P.A."/>
        </authorList>
    </citation>
    <scope>NUCLEOTIDE SEQUENCE</scope>
    <source>
        <strain evidence="1">BS-2</strain>
    </source>
</reference>
<evidence type="ECO:0000313" key="1">
    <source>
        <dbReference type="EMBL" id="XBS52354.1"/>
    </source>
</evidence>
<gene>
    <name evidence="1" type="ORF">ABFV83_10930</name>
</gene>
<dbReference type="EMBL" id="CP157940">
    <property type="protein sequence ID" value="XBS52354.1"/>
    <property type="molecule type" value="Genomic_DNA"/>
</dbReference>
<dbReference type="RefSeq" id="WP_349943808.1">
    <property type="nucleotide sequence ID" value="NZ_CP157940.1"/>
</dbReference>